<gene>
    <name evidence="2" type="ORF">GURASL_12120</name>
</gene>
<name>A0ABM8EIG2_9BACT</name>
<evidence type="ECO:0000313" key="2">
    <source>
        <dbReference type="EMBL" id="BDV42289.1"/>
    </source>
</evidence>
<feature type="region of interest" description="Disordered" evidence="1">
    <location>
        <begin position="33"/>
        <end position="71"/>
    </location>
</feature>
<reference evidence="2 3" key="1">
    <citation type="submission" date="2022-12" db="EMBL/GenBank/DDBJ databases">
        <title>Polyphasic characterization of Geotalea uranireducens NIT-SL11 newly isolated from a complex of sewage sludge and microbially reduced graphene oxide.</title>
        <authorList>
            <person name="Xie L."/>
            <person name="Yoshida N."/>
            <person name="Meng L."/>
        </authorList>
    </citation>
    <scope>NUCLEOTIDE SEQUENCE [LARGE SCALE GENOMIC DNA]</scope>
    <source>
        <strain evidence="2 3">NIT-SL11</strain>
    </source>
</reference>
<accession>A0ABM8EIG2</accession>
<sequence>MFRFWKRIAIALVVGLFLGIFFAAMSKMDSIKQQESEEKKQREQEQQEYAKKVEKAKKAEEKARKARERLNISPEEKSQAVTALQRFRDEDIIQKIEYFGDGLVRVWVWPKFHMMPYDWKQNLCGYVAEAYFDDVNGYIAITDGMSGNDVGSFSLTRGLKMKE</sequence>
<organism evidence="2 3">
    <name type="scientific">Geotalea uraniireducens</name>
    <dbReference type="NCBI Taxonomy" id="351604"/>
    <lineage>
        <taxon>Bacteria</taxon>
        <taxon>Pseudomonadati</taxon>
        <taxon>Thermodesulfobacteriota</taxon>
        <taxon>Desulfuromonadia</taxon>
        <taxon>Geobacterales</taxon>
        <taxon>Geobacteraceae</taxon>
        <taxon>Geotalea</taxon>
    </lineage>
</organism>
<dbReference type="RefSeq" id="WP_282002661.1">
    <property type="nucleotide sequence ID" value="NZ_AP027151.1"/>
</dbReference>
<keyword evidence="3" id="KW-1185">Reference proteome</keyword>
<dbReference type="EMBL" id="AP027151">
    <property type="protein sequence ID" value="BDV42289.1"/>
    <property type="molecule type" value="Genomic_DNA"/>
</dbReference>
<evidence type="ECO:0000256" key="1">
    <source>
        <dbReference type="SAM" id="MobiDB-lite"/>
    </source>
</evidence>
<protein>
    <submittedName>
        <fullName evidence="2">Uncharacterized protein</fullName>
    </submittedName>
</protein>
<dbReference type="Proteomes" id="UP001317705">
    <property type="component" value="Chromosome"/>
</dbReference>
<proteinExistence type="predicted"/>
<evidence type="ECO:0000313" key="3">
    <source>
        <dbReference type="Proteomes" id="UP001317705"/>
    </source>
</evidence>